<comment type="caution">
    <text evidence="1">The sequence shown here is derived from an EMBL/GenBank/DDBJ whole genome shotgun (WGS) entry which is preliminary data.</text>
</comment>
<evidence type="ECO:0000313" key="1">
    <source>
        <dbReference type="EMBL" id="MFK4441355.1"/>
    </source>
</evidence>
<sequence>MTTQSFFTHQEIFDKAARQIFAQGDAGKSPRERGNFPAYCGGCPIGNLIDPLDYLPSMQGVAVLFLGVAADLAPPHMHAGLTALRRALLRSRINVYNPSTIELLVCLQHVRRAKDRWEWRDRLGPIADQFGLCADLLEQAA</sequence>
<reference evidence="1 2" key="1">
    <citation type="submission" date="2024-10" db="EMBL/GenBank/DDBJ databases">
        <authorList>
            <person name="Deangelis K."/>
            <person name="Huntemann M."/>
            <person name="Clum A."/>
            <person name="Wang J."/>
            <person name="Palaniappan K."/>
            <person name="Ritter S."/>
            <person name="Chen I.-M."/>
            <person name="Stamatis D."/>
            <person name="Reddy T."/>
            <person name="O'Malley R."/>
            <person name="Daum C."/>
            <person name="Ng V."/>
            <person name="Ivanova N."/>
            <person name="Kyrpides N."/>
            <person name="Woyke T."/>
        </authorList>
    </citation>
    <scope>NUCLEOTIDE SEQUENCE [LARGE SCALE GENOMIC DNA]</scope>
    <source>
        <strain evidence="1 2">GAS97</strain>
    </source>
</reference>
<keyword evidence="2" id="KW-1185">Reference proteome</keyword>
<proteinExistence type="predicted"/>
<gene>
    <name evidence="1" type="ORF">ABH943_001366</name>
</gene>
<accession>A0ABW8MF41</accession>
<name>A0ABW8MF41_9BURK</name>
<organism evidence="1 2">
    <name type="scientific">Caballeronia udeis</name>
    <dbReference type="NCBI Taxonomy" id="1232866"/>
    <lineage>
        <taxon>Bacteria</taxon>
        <taxon>Pseudomonadati</taxon>
        <taxon>Pseudomonadota</taxon>
        <taxon>Betaproteobacteria</taxon>
        <taxon>Burkholderiales</taxon>
        <taxon>Burkholderiaceae</taxon>
        <taxon>Caballeronia</taxon>
    </lineage>
</organism>
<dbReference type="Proteomes" id="UP001620514">
    <property type="component" value="Unassembled WGS sequence"/>
</dbReference>
<reference evidence="1 2" key="2">
    <citation type="submission" date="2024-11" db="EMBL/GenBank/DDBJ databases">
        <title>Using genomics to understand microbial adaptation to soil warming.</title>
        <authorList>
            <person name="Deangelis K.M. PhD."/>
        </authorList>
    </citation>
    <scope>NUCLEOTIDE SEQUENCE [LARGE SCALE GENOMIC DNA]</scope>
    <source>
        <strain evidence="1 2">GAS97</strain>
    </source>
</reference>
<evidence type="ECO:0000313" key="2">
    <source>
        <dbReference type="Proteomes" id="UP001620514"/>
    </source>
</evidence>
<dbReference type="RefSeq" id="WP_404605173.1">
    <property type="nucleotide sequence ID" value="NZ_JBIYDN010000003.1"/>
</dbReference>
<dbReference type="EMBL" id="JBIYDN010000003">
    <property type="protein sequence ID" value="MFK4441355.1"/>
    <property type="molecule type" value="Genomic_DNA"/>
</dbReference>
<protein>
    <submittedName>
        <fullName evidence="1">Uncharacterized protein</fullName>
    </submittedName>
</protein>